<evidence type="ECO:0000313" key="3">
    <source>
        <dbReference type="Proteomes" id="UP000314294"/>
    </source>
</evidence>
<dbReference type="EMBL" id="SRLO01000259">
    <property type="protein sequence ID" value="TNN64077.1"/>
    <property type="molecule type" value="Genomic_DNA"/>
</dbReference>
<protein>
    <submittedName>
        <fullName evidence="2">Uncharacterized protein</fullName>
    </submittedName>
</protein>
<evidence type="ECO:0000313" key="2">
    <source>
        <dbReference type="EMBL" id="TNN64077.1"/>
    </source>
</evidence>
<feature type="region of interest" description="Disordered" evidence="1">
    <location>
        <begin position="1"/>
        <end position="23"/>
    </location>
</feature>
<evidence type="ECO:0000256" key="1">
    <source>
        <dbReference type="SAM" id="MobiDB-lite"/>
    </source>
</evidence>
<dbReference type="AlphaFoldDB" id="A0A4Z2HDY2"/>
<feature type="compositionally biased region" description="Basic and acidic residues" evidence="1">
    <location>
        <begin position="63"/>
        <end position="81"/>
    </location>
</feature>
<gene>
    <name evidence="2" type="ORF">EYF80_025695</name>
</gene>
<proteinExistence type="predicted"/>
<organism evidence="2 3">
    <name type="scientific">Liparis tanakae</name>
    <name type="common">Tanaka's snailfish</name>
    <dbReference type="NCBI Taxonomy" id="230148"/>
    <lineage>
        <taxon>Eukaryota</taxon>
        <taxon>Metazoa</taxon>
        <taxon>Chordata</taxon>
        <taxon>Craniata</taxon>
        <taxon>Vertebrata</taxon>
        <taxon>Euteleostomi</taxon>
        <taxon>Actinopterygii</taxon>
        <taxon>Neopterygii</taxon>
        <taxon>Teleostei</taxon>
        <taxon>Neoteleostei</taxon>
        <taxon>Acanthomorphata</taxon>
        <taxon>Eupercaria</taxon>
        <taxon>Perciformes</taxon>
        <taxon>Cottioidei</taxon>
        <taxon>Cottales</taxon>
        <taxon>Liparidae</taxon>
        <taxon>Liparis</taxon>
    </lineage>
</organism>
<keyword evidence="3" id="KW-1185">Reference proteome</keyword>
<comment type="caution">
    <text evidence="2">The sequence shown here is derived from an EMBL/GenBank/DDBJ whole genome shotgun (WGS) entry which is preliminary data.</text>
</comment>
<dbReference type="Proteomes" id="UP000314294">
    <property type="component" value="Unassembled WGS sequence"/>
</dbReference>
<sequence>MDGEGGRDGGVRAYKPEDPPSPFAVSWTMRIKLLLFLNSKKRQDDKDTIPPGSPWLWLGAELRRGGKEGRREEEEARRQGGREAGGPS</sequence>
<feature type="region of interest" description="Disordered" evidence="1">
    <location>
        <begin position="63"/>
        <end position="88"/>
    </location>
</feature>
<feature type="compositionally biased region" description="Basic and acidic residues" evidence="1">
    <location>
        <begin position="1"/>
        <end position="18"/>
    </location>
</feature>
<reference evidence="2 3" key="1">
    <citation type="submission" date="2019-03" db="EMBL/GenBank/DDBJ databases">
        <title>First draft genome of Liparis tanakae, snailfish: a comprehensive survey of snailfish specific genes.</title>
        <authorList>
            <person name="Kim W."/>
            <person name="Song I."/>
            <person name="Jeong J.-H."/>
            <person name="Kim D."/>
            <person name="Kim S."/>
            <person name="Ryu S."/>
            <person name="Song J.Y."/>
            <person name="Lee S.K."/>
        </authorList>
    </citation>
    <scope>NUCLEOTIDE SEQUENCE [LARGE SCALE GENOMIC DNA]</scope>
    <source>
        <tissue evidence="2">Muscle</tissue>
    </source>
</reference>
<accession>A0A4Z2HDY2</accession>
<name>A0A4Z2HDY2_9TELE</name>